<feature type="transmembrane region" description="Helical" evidence="1">
    <location>
        <begin position="438"/>
        <end position="463"/>
    </location>
</feature>
<keyword evidence="1" id="KW-0812">Transmembrane</keyword>
<feature type="transmembrane region" description="Helical" evidence="1">
    <location>
        <begin position="126"/>
        <end position="149"/>
    </location>
</feature>
<proteinExistence type="predicted"/>
<keyword evidence="3" id="KW-1185">Reference proteome</keyword>
<gene>
    <name evidence="2" type="ORF">A1O3_09870</name>
</gene>
<evidence type="ECO:0000256" key="1">
    <source>
        <dbReference type="SAM" id="Phobius"/>
    </source>
</evidence>
<dbReference type="AlphaFoldDB" id="W9XAX0"/>
<dbReference type="RefSeq" id="XP_007738152.1">
    <property type="nucleotide sequence ID" value="XM_007739962.1"/>
</dbReference>
<evidence type="ECO:0000313" key="2">
    <source>
        <dbReference type="EMBL" id="EXJ77642.1"/>
    </source>
</evidence>
<accession>W9XAX0</accession>
<dbReference type="EMBL" id="AMGY01000010">
    <property type="protein sequence ID" value="EXJ77642.1"/>
    <property type="molecule type" value="Genomic_DNA"/>
</dbReference>
<reference evidence="2 3" key="1">
    <citation type="submission" date="2013-03" db="EMBL/GenBank/DDBJ databases">
        <title>The Genome Sequence of Capronia epimyces CBS 606.96.</title>
        <authorList>
            <consortium name="The Broad Institute Genomics Platform"/>
            <person name="Cuomo C."/>
            <person name="de Hoog S."/>
            <person name="Gorbushina A."/>
            <person name="Walker B."/>
            <person name="Young S.K."/>
            <person name="Zeng Q."/>
            <person name="Gargeya S."/>
            <person name="Fitzgerald M."/>
            <person name="Haas B."/>
            <person name="Abouelleil A."/>
            <person name="Allen A.W."/>
            <person name="Alvarado L."/>
            <person name="Arachchi H.M."/>
            <person name="Berlin A.M."/>
            <person name="Chapman S.B."/>
            <person name="Gainer-Dewar J."/>
            <person name="Goldberg J."/>
            <person name="Griggs A."/>
            <person name="Gujja S."/>
            <person name="Hansen M."/>
            <person name="Howarth C."/>
            <person name="Imamovic A."/>
            <person name="Ireland A."/>
            <person name="Larimer J."/>
            <person name="McCowan C."/>
            <person name="Murphy C."/>
            <person name="Pearson M."/>
            <person name="Poon T.W."/>
            <person name="Priest M."/>
            <person name="Roberts A."/>
            <person name="Saif S."/>
            <person name="Shea T."/>
            <person name="Sisk P."/>
            <person name="Sykes S."/>
            <person name="Wortman J."/>
            <person name="Nusbaum C."/>
            <person name="Birren B."/>
        </authorList>
    </citation>
    <scope>NUCLEOTIDE SEQUENCE [LARGE SCALE GENOMIC DNA]</scope>
    <source>
        <strain evidence="2 3">CBS 606.96</strain>
    </source>
</reference>
<comment type="caution">
    <text evidence="2">The sequence shown here is derived from an EMBL/GenBank/DDBJ whole genome shotgun (WGS) entry which is preliminary data.</text>
</comment>
<keyword evidence="1" id="KW-1133">Transmembrane helix</keyword>
<dbReference type="GeneID" id="19173952"/>
<feature type="transmembrane region" description="Helical" evidence="1">
    <location>
        <begin position="21"/>
        <end position="39"/>
    </location>
</feature>
<dbReference type="HOGENOM" id="CLU_020820_0_0_1"/>
<dbReference type="eggNOG" id="ENOG502S1M0">
    <property type="taxonomic scope" value="Eukaryota"/>
</dbReference>
<name>W9XAX0_9EURO</name>
<dbReference type="OrthoDB" id="3596604at2759"/>
<keyword evidence="1" id="KW-0472">Membrane</keyword>
<protein>
    <submittedName>
        <fullName evidence="2">Uncharacterized protein</fullName>
    </submittedName>
</protein>
<sequence length="576" mass="64190">MTEFRRTRQRNRLWRLTIGEWFNTLVLCVSYFGIIYAYSRKPTISVPQRRVFNALTTGNSLLLGVNLAASLRSYAKLVRWRMLAVCYRPLETFDLVMGCDSLMNVLKLLWKARDTKHKFLPSRTQILCFLWLLVHMAITILVGIIGLNYNLDTSPDYVLLKHGSVSIVDLDALSTGHYLMDLSTVQNWGVTGEITQPLDMSSSREYQSSYFSSFDGQTLYYFQDSNAADYQQKTVSTRYISTYASCDAYKVVEGQYGNLSYIVYDDGQKDVNQSLPAPPGPAGLLVLSMLNSTCGSRCVDVRSFQAASVPTNTVDDDSDTILEGRFFLCNNTVSQVGEDTGTLPADYSVSDLTARMLAGAIGWSDNPPVLGGIALSNTYTNFSNYGFTTIPSKSDMANAISSFSMGAIAIMDSSNAMTRKNVTDGETPIAAQVLRVHWSYAGAILAVIPFIHFWTLMAVIVWANKAIIKDDTPLAIAKLYFTFLSQLGDRGCLLRGEQIVQTLHNPQVVYGWRTSLEHDGAMHVDIFQKDRDGPRASGPFVEGWYDGKSKTSKPVRSEAGLGQRRRYRDIDAADYF</sequence>
<dbReference type="Proteomes" id="UP000019478">
    <property type="component" value="Unassembled WGS sequence"/>
</dbReference>
<evidence type="ECO:0000313" key="3">
    <source>
        <dbReference type="Proteomes" id="UP000019478"/>
    </source>
</evidence>
<organism evidence="2 3">
    <name type="scientific">Capronia epimyces CBS 606.96</name>
    <dbReference type="NCBI Taxonomy" id="1182542"/>
    <lineage>
        <taxon>Eukaryota</taxon>
        <taxon>Fungi</taxon>
        <taxon>Dikarya</taxon>
        <taxon>Ascomycota</taxon>
        <taxon>Pezizomycotina</taxon>
        <taxon>Eurotiomycetes</taxon>
        <taxon>Chaetothyriomycetidae</taxon>
        <taxon>Chaetothyriales</taxon>
        <taxon>Herpotrichiellaceae</taxon>
        <taxon>Capronia</taxon>
    </lineage>
</organism>
<feature type="transmembrane region" description="Helical" evidence="1">
    <location>
        <begin position="51"/>
        <end position="71"/>
    </location>
</feature>